<dbReference type="EMBL" id="VIFK01000028">
    <property type="protein sequence ID" value="TQF00002.1"/>
    <property type="molecule type" value="Genomic_DNA"/>
</dbReference>
<evidence type="ECO:0000256" key="8">
    <source>
        <dbReference type="SAM" id="MobiDB-lite"/>
    </source>
</evidence>
<evidence type="ECO:0000256" key="5">
    <source>
        <dbReference type="ARBA" id="ARBA00022833"/>
    </source>
</evidence>
<dbReference type="SUPFAM" id="SSF48452">
    <property type="entry name" value="TPR-like"/>
    <property type="match status" value="1"/>
</dbReference>
<keyword evidence="3" id="KW-0479">Metal-binding</keyword>
<sequence length="479" mass="52491">MMNTAIKQIIVQLCFLALVVPAAGAQQLDLSLPDLGSPSSSTLSAADEQRIGAEMMREIRQQVSLVDDPAVTAYIRDLGARIATATDDPVGQYRFFVIDDERINAFAMPGGYVGVHSGLITASRTESELGAVIAHELAHVTQRHIARRIAAAERSGVRTAALVLAGLLIGTQNPQAGMATATTGMASGIDSQLRYSRAHEREADRVGVRIMANAQLDTHGMPNFFEVLRDDSRYRSQPPAFLSTHPLTESRIADTRERAEKIRPDDPFESPGYAFVRARMRVIQTDDLETLTARFRARLEDNSNDAGAQYGLAFAQLQAGQIDKAQARFEALLQGHGEHALIYLGLAEAAQANARYEQAIERLEQGLSLFPDDQALSQAKVEVYLDDDRPNEALRITRTLVDQNRDAPGLWALHAKAASEAEQAAESVLAMARFYAVQGDFEAGLSQLRRLEDLNTTPRQRASADDLSERWKDRVTPAS</sequence>
<dbReference type="InterPro" id="IPR011990">
    <property type="entry name" value="TPR-like_helical_dom_sf"/>
</dbReference>
<keyword evidence="5" id="KW-0862">Zinc</keyword>
<organism evidence="11 12">
    <name type="scientific">Spiribacter salinus</name>
    <dbReference type="NCBI Taxonomy" id="1335746"/>
    <lineage>
        <taxon>Bacteria</taxon>
        <taxon>Pseudomonadati</taxon>
        <taxon>Pseudomonadota</taxon>
        <taxon>Gammaproteobacteria</taxon>
        <taxon>Chromatiales</taxon>
        <taxon>Ectothiorhodospiraceae</taxon>
        <taxon>Spiribacter</taxon>
    </lineage>
</organism>
<dbReference type="InterPro" id="IPR001915">
    <property type="entry name" value="Peptidase_M48"/>
</dbReference>
<dbReference type="Proteomes" id="UP000315400">
    <property type="component" value="Unassembled WGS sequence"/>
</dbReference>
<evidence type="ECO:0000256" key="6">
    <source>
        <dbReference type="ARBA" id="ARBA00023049"/>
    </source>
</evidence>
<keyword evidence="6" id="KW-0482">Metalloprotease</keyword>
<feature type="region of interest" description="Disordered" evidence="8">
    <location>
        <begin position="456"/>
        <end position="479"/>
    </location>
</feature>
<evidence type="ECO:0000256" key="3">
    <source>
        <dbReference type="ARBA" id="ARBA00022723"/>
    </source>
</evidence>
<dbReference type="InterPro" id="IPR019734">
    <property type="entry name" value="TPR_rpt"/>
</dbReference>
<gene>
    <name evidence="11" type="ORF">FKY71_05630</name>
</gene>
<dbReference type="GO" id="GO:0004222">
    <property type="term" value="F:metalloendopeptidase activity"/>
    <property type="evidence" value="ECO:0007669"/>
    <property type="project" value="InterPro"/>
</dbReference>
<dbReference type="GO" id="GO:0046872">
    <property type="term" value="F:metal ion binding"/>
    <property type="evidence" value="ECO:0007669"/>
    <property type="project" value="UniProtKB-KW"/>
</dbReference>
<dbReference type="SMART" id="SM00028">
    <property type="entry name" value="TPR"/>
    <property type="match status" value="3"/>
</dbReference>
<dbReference type="InterPro" id="IPR051156">
    <property type="entry name" value="Mito/Outer_Membr_Metalloprot"/>
</dbReference>
<dbReference type="Gene3D" id="1.25.40.10">
    <property type="entry name" value="Tetratricopeptide repeat domain"/>
    <property type="match status" value="1"/>
</dbReference>
<dbReference type="PANTHER" id="PTHR22726">
    <property type="entry name" value="METALLOENDOPEPTIDASE OMA1"/>
    <property type="match status" value="1"/>
</dbReference>
<dbReference type="GO" id="GO:0016020">
    <property type="term" value="C:membrane"/>
    <property type="evidence" value="ECO:0007669"/>
    <property type="project" value="TreeGrafter"/>
</dbReference>
<evidence type="ECO:0000256" key="7">
    <source>
        <dbReference type="PROSITE-ProRule" id="PRU00339"/>
    </source>
</evidence>
<keyword evidence="7" id="KW-0802">TPR repeat</keyword>
<proteinExistence type="predicted"/>
<feature type="repeat" description="TPR" evidence="7">
    <location>
        <begin position="340"/>
        <end position="373"/>
    </location>
</feature>
<dbReference type="GO" id="GO:0051603">
    <property type="term" value="P:proteolysis involved in protein catabolic process"/>
    <property type="evidence" value="ECO:0007669"/>
    <property type="project" value="TreeGrafter"/>
</dbReference>
<evidence type="ECO:0000259" key="10">
    <source>
        <dbReference type="Pfam" id="PF01435"/>
    </source>
</evidence>
<dbReference type="STRING" id="1260251.SPISAL_02165"/>
<feature type="signal peptide" evidence="9">
    <location>
        <begin position="1"/>
        <end position="25"/>
    </location>
</feature>
<dbReference type="PROSITE" id="PS50005">
    <property type="entry name" value="TPR"/>
    <property type="match status" value="1"/>
</dbReference>
<evidence type="ECO:0000313" key="11">
    <source>
        <dbReference type="EMBL" id="TQF00002.1"/>
    </source>
</evidence>
<feature type="compositionally biased region" description="Basic and acidic residues" evidence="8">
    <location>
        <begin position="462"/>
        <end position="479"/>
    </location>
</feature>
<dbReference type="PANTHER" id="PTHR22726:SF1">
    <property type="entry name" value="METALLOENDOPEPTIDASE OMA1, MITOCHONDRIAL"/>
    <property type="match status" value="1"/>
</dbReference>
<dbReference type="Pfam" id="PF14559">
    <property type="entry name" value="TPR_19"/>
    <property type="match status" value="1"/>
</dbReference>
<evidence type="ECO:0000256" key="4">
    <source>
        <dbReference type="ARBA" id="ARBA00022801"/>
    </source>
</evidence>
<name>A0A540VTB6_9GAMM</name>
<comment type="caution">
    <text evidence="11">The sequence shown here is derived from an EMBL/GenBank/DDBJ whole genome shotgun (WGS) entry which is preliminary data.</text>
</comment>
<reference evidence="11 12" key="1">
    <citation type="submission" date="2019-06" db="EMBL/GenBank/DDBJ databases">
        <title>Metagenome assembled Genome of Spiribacter salinus SL48-SHIP from the microbial mat of Salt Lake 48 (Novosibirsk region, Russia).</title>
        <authorList>
            <person name="Shipova A."/>
            <person name="Rozanov A.S."/>
            <person name="Bryanskaya A.V."/>
            <person name="Peltek S.E."/>
        </authorList>
    </citation>
    <scope>NUCLEOTIDE SEQUENCE [LARGE SCALE GENOMIC DNA]</scope>
    <source>
        <strain evidence="11">SL48-SHIP-2</strain>
    </source>
</reference>
<feature type="chain" id="PRO_5022055670" evidence="9">
    <location>
        <begin position="26"/>
        <end position="479"/>
    </location>
</feature>
<dbReference type="Pfam" id="PF01435">
    <property type="entry name" value="Peptidase_M48"/>
    <property type="match status" value="1"/>
</dbReference>
<dbReference type="CDD" id="cd07333">
    <property type="entry name" value="M48C_bepA_like"/>
    <property type="match status" value="1"/>
</dbReference>
<evidence type="ECO:0000313" key="12">
    <source>
        <dbReference type="Proteomes" id="UP000315400"/>
    </source>
</evidence>
<keyword evidence="4" id="KW-0378">Hydrolase</keyword>
<evidence type="ECO:0000256" key="2">
    <source>
        <dbReference type="ARBA" id="ARBA00022670"/>
    </source>
</evidence>
<evidence type="ECO:0000256" key="1">
    <source>
        <dbReference type="ARBA" id="ARBA00001947"/>
    </source>
</evidence>
<protein>
    <submittedName>
        <fullName evidence="11">M48 family metallopeptidase</fullName>
    </submittedName>
</protein>
<feature type="domain" description="Peptidase M48" evidence="10">
    <location>
        <begin position="70"/>
        <end position="258"/>
    </location>
</feature>
<dbReference type="AlphaFoldDB" id="A0A540VTB6"/>
<keyword evidence="9" id="KW-0732">Signal</keyword>
<accession>A0A540VTB6</accession>
<comment type="cofactor">
    <cofactor evidence="1">
        <name>Zn(2+)</name>
        <dbReference type="ChEBI" id="CHEBI:29105"/>
    </cofactor>
</comment>
<dbReference type="Gene3D" id="3.30.2010.10">
    <property type="entry name" value="Metalloproteases ('zincins'), catalytic domain"/>
    <property type="match status" value="1"/>
</dbReference>
<evidence type="ECO:0000256" key="9">
    <source>
        <dbReference type="SAM" id="SignalP"/>
    </source>
</evidence>
<keyword evidence="2" id="KW-0645">Protease</keyword>